<dbReference type="Pfam" id="PF00226">
    <property type="entry name" value="DnaJ"/>
    <property type="match status" value="1"/>
</dbReference>
<evidence type="ECO:0000313" key="4">
    <source>
        <dbReference type="Proteomes" id="UP001345013"/>
    </source>
</evidence>
<dbReference type="CDD" id="cd06257">
    <property type="entry name" value="DnaJ"/>
    <property type="match status" value="1"/>
</dbReference>
<proteinExistence type="predicted"/>
<keyword evidence="4" id="KW-1185">Reference proteome</keyword>
<dbReference type="InterPro" id="IPR001623">
    <property type="entry name" value="DnaJ_domain"/>
</dbReference>
<feature type="region of interest" description="Disordered" evidence="1">
    <location>
        <begin position="114"/>
        <end position="190"/>
    </location>
</feature>
<gene>
    <name evidence="3" type="ORF">LTR24_003441</name>
</gene>
<dbReference type="PANTHER" id="PTHR44873:SF1">
    <property type="entry name" value="DNAJ HOMOLOG SUBFAMILY C MEMBER 30, MITOCHONDRIAL"/>
    <property type="match status" value="1"/>
</dbReference>
<dbReference type="InterPro" id="IPR018253">
    <property type="entry name" value="DnaJ_domain_CS"/>
</dbReference>
<feature type="compositionally biased region" description="Basic and acidic residues" evidence="1">
    <location>
        <begin position="114"/>
        <end position="125"/>
    </location>
</feature>
<protein>
    <recommendedName>
        <fullName evidence="2">J domain-containing protein</fullName>
    </recommendedName>
</protein>
<dbReference type="InterPro" id="IPR036869">
    <property type="entry name" value="J_dom_sf"/>
</dbReference>
<evidence type="ECO:0000259" key="2">
    <source>
        <dbReference type="PROSITE" id="PS50076"/>
    </source>
</evidence>
<feature type="compositionally biased region" description="Basic and acidic residues" evidence="1">
    <location>
        <begin position="174"/>
        <end position="183"/>
    </location>
</feature>
<dbReference type="PROSITE" id="PS00636">
    <property type="entry name" value="DNAJ_1"/>
    <property type="match status" value="1"/>
</dbReference>
<feature type="compositionally biased region" description="Basic and acidic residues" evidence="1">
    <location>
        <begin position="290"/>
        <end position="301"/>
    </location>
</feature>
<feature type="region of interest" description="Disordered" evidence="1">
    <location>
        <begin position="278"/>
        <end position="301"/>
    </location>
</feature>
<feature type="compositionally biased region" description="Polar residues" evidence="1">
    <location>
        <begin position="217"/>
        <end position="226"/>
    </location>
</feature>
<dbReference type="PRINTS" id="PR00625">
    <property type="entry name" value="JDOMAIN"/>
</dbReference>
<name>A0ABR0KF94_9EURO</name>
<dbReference type="Proteomes" id="UP001345013">
    <property type="component" value="Unassembled WGS sequence"/>
</dbReference>
<accession>A0ABR0KF94</accession>
<sequence length="301" mass="33626">MINRPLIPACRSLAHLQPCPLPAYSTRLARRALPPRSSGLISPCRTFTTTRSLSKERSHYDVLGVAPEATRADIKKRFYVLSRETHPDINRNDPKAGERFSEVSEAYSILGNEDKRKKYDRDVMPRHRPTHGRSHHRHRSGTYAGSRPATGLSRRRGTFRGPPPSYYQSAASNQEEHARREQEAYSAGAQAGYSAGAQAGQFDASQFADAGRWDPTFNPTPVYRTQSAEDQRRQRRRQAEMAAAQQHAEEESNFWARFIMVSAVVAFGVGVGTMVNRMSSSPRGGLLRADGTKRGERRAAS</sequence>
<evidence type="ECO:0000313" key="3">
    <source>
        <dbReference type="EMBL" id="KAK5094741.1"/>
    </source>
</evidence>
<comment type="caution">
    <text evidence="3">The sequence shown here is derived from an EMBL/GenBank/DDBJ whole genome shotgun (WGS) entry which is preliminary data.</text>
</comment>
<dbReference type="SUPFAM" id="SSF46565">
    <property type="entry name" value="Chaperone J-domain"/>
    <property type="match status" value="1"/>
</dbReference>
<feature type="compositionally biased region" description="Basic residues" evidence="1">
    <location>
        <begin position="126"/>
        <end position="140"/>
    </location>
</feature>
<dbReference type="SMART" id="SM00271">
    <property type="entry name" value="DnaJ"/>
    <property type="match status" value="1"/>
</dbReference>
<organism evidence="3 4">
    <name type="scientific">Lithohypha guttulata</name>
    <dbReference type="NCBI Taxonomy" id="1690604"/>
    <lineage>
        <taxon>Eukaryota</taxon>
        <taxon>Fungi</taxon>
        <taxon>Dikarya</taxon>
        <taxon>Ascomycota</taxon>
        <taxon>Pezizomycotina</taxon>
        <taxon>Eurotiomycetes</taxon>
        <taxon>Chaetothyriomycetidae</taxon>
        <taxon>Chaetothyriales</taxon>
        <taxon>Trichomeriaceae</taxon>
        <taxon>Lithohypha</taxon>
    </lineage>
</organism>
<dbReference type="PROSITE" id="PS50076">
    <property type="entry name" value="DNAJ_2"/>
    <property type="match status" value="1"/>
</dbReference>
<feature type="domain" description="J" evidence="2">
    <location>
        <begin position="58"/>
        <end position="123"/>
    </location>
</feature>
<dbReference type="InterPro" id="IPR053025">
    <property type="entry name" value="Mito_ATP_Synthase-Asso"/>
</dbReference>
<dbReference type="Gene3D" id="1.10.287.110">
    <property type="entry name" value="DnaJ domain"/>
    <property type="match status" value="1"/>
</dbReference>
<reference evidence="3 4" key="1">
    <citation type="submission" date="2023-08" db="EMBL/GenBank/DDBJ databases">
        <title>Black Yeasts Isolated from many extreme environments.</title>
        <authorList>
            <person name="Coleine C."/>
            <person name="Stajich J.E."/>
            <person name="Selbmann L."/>
        </authorList>
    </citation>
    <scope>NUCLEOTIDE SEQUENCE [LARGE SCALE GENOMIC DNA]</scope>
    <source>
        <strain evidence="3 4">CCFEE 5885</strain>
    </source>
</reference>
<dbReference type="EMBL" id="JAVRRG010000032">
    <property type="protein sequence ID" value="KAK5094741.1"/>
    <property type="molecule type" value="Genomic_DNA"/>
</dbReference>
<dbReference type="PANTHER" id="PTHR44873">
    <property type="entry name" value="DNAJ HOMOLOG SUBFAMILY C MEMBER 30, MITOCHONDRIAL"/>
    <property type="match status" value="1"/>
</dbReference>
<feature type="region of interest" description="Disordered" evidence="1">
    <location>
        <begin position="217"/>
        <end position="243"/>
    </location>
</feature>
<evidence type="ECO:0000256" key="1">
    <source>
        <dbReference type="SAM" id="MobiDB-lite"/>
    </source>
</evidence>